<dbReference type="Gene3D" id="3.40.50.12780">
    <property type="entry name" value="N-terminal domain of ligase-like"/>
    <property type="match status" value="1"/>
</dbReference>
<comment type="similarity">
    <text evidence="1">Belongs to the ATP-dependent AMP-binding enzyme family.</text>
</comment>
<dbReference type="CDD" id="cd17631">
    <property type="entry name" value="FACL_FadD13-like"/>
    <property type="match status" value="1"/>
</dbReference>
<dbReference type="InterPro" id="IPR020845">
    <property type="entry name" value="AMP-binding_CS"/>
</dbReference>
<evidence type="ECO:0000259" key="4">
    <source>
        <dbReference type="Pfam" id="PF13193"/>
    </source>
</evidence>
<dbReference type="Pfam" id="PF13193">
    <property type="entry name" value="AMP-binding_C"/>
    <property type="match status" value="1"/>
</dbReference>
<dbReference type="OrthoDB" id="9803968at2"/>
<evidence type="ECO:0000313" key="6">
    <source>
        <dbReference type="Proteomes" id="UP000062833"/>
    </source>
</evidence>
<dbReference type="InterPro" id="IPR045851">
    <property type="entry name" value="AMP-bd_C_sf"/>
</dbReference>
<name>A0A0M4QXA3_9MICC</name>
<dbReference type="Proteomes" id="UP000062833">
    <property type="component" value="Chromosome"/>
</dbReference>
<reference evidence="6" key="1">
    <citation type="submission" date="2015-09" db="EMBL/GenBank/DDBJ databases">
        <title>Complete genome of Arthrobacter alpinus strain R3.8.</title>
        <authorList>
            <person name="See-Too W.S."/>
            <person name="Chan K.G."/>
        </authorList>
    </citation>
    <scope>NUCLEOTIDE SEQUENCE [LARGE SCALE GENOMIC DNA]</scope>
    <source>
        <strain evidence="6">R3.8</strain>
    </source>
</reference>
<feature type="domain" description="AMP-dependent synthetase/ligase" evidence="3">
    <location>
        <begin position="8"/>
        <end position="370"/>
    </location>
</feature>
<dbReference type="Pfam" id="PF00501">
    <property type="entry name" value="AMP-binding"/>
    <property type="match status" value="1"/>
</dbReference>
<dbReference type="EMBL" id="CP012677">
    <property type="protein sequence ID" value="ALE92748.1"/>
    <property type="molecule type" value="Genomic_DNA"/>
</dbReference>
<dbReference type="KEGG" id="aaq:AOC05_11265"/>
<feature type="domain" description="AMP-binding enzyme C-terminal" evidence="4">
    <location>
        <begin position="420"/>
        <end position="495"/>
    </location>
</feature>
<dbReference type="PANTHER" id="PTHR43767:SF1">
    <property type="entry name" value="NONRIBOSOMAL PEPTIDE SYNTHASE PES1 (EUROFUNG)-RELATED"/>
    <property type="match status" value="1"/>
</dbReference>
<dbReference type="InterPro" id="IPR042099">
    <property type="entry name" value="ANL_N_sf"/>
</dbReference>
<evidence type="ECO:0000256" key="2">
    <source>
        <dbReference type="ARBA" id="ARBA00022598"/>
    </source>
</evidence>
<dbReference type="InterPro" id="IPR050237">
    <property type="entry name" value="ATP-dep_AMP-bd_enzyme"/>
</dbReference>
<organism evidence="5 6">
    <name type="scientific">Arthrobacter alpinus</name>
    <dbReference type="NCBI Taxonomy" id="656366"/>
    <lineage>
        <taxon>Bacteria</taxon>
        <taxon>Bacillati</taxon>
        <taxon>Actinomycetota</taxon>
        <taxon>Actinomycetes</taxon>
        <taxon>Micrococcales</taxon>
        <taxon>Micrococcaceae</taxon>
        <taxon>Arthrobacter</taxon>
    </lineage>
</organism>
<protein>
    <submittedName>
        <fullName evidence="5">Fatty-acid--CoA ligase</fullName>
    </submittedName>
</protein>
<evidence type="ECO:0000313" key="5">
    <source>
        <dbReference type="EMBL" id="ALE92748.1"/>
    </source>
</evidence>
<dbReference type="GO" id="GO:0016878">
    <property type="term" value="F:acid-thiol ligase activity"/>
    <property type="evidence" value="ECO:0007669"/>
    <property type="project" value="UniProtKB-ARBA"/>
</dbReference>
<sequence length="510" mass="54648">MYLTQGLHRSLQADPDGIATIYKDRVRSYREHADRIARFAGALQKIGVQAGDRVAMLSMNTDRFAEYLLAVPWAGAAVNPVNIRWSPAEIAYSMTDSETHVLLIDDAFLPMVPLLRDKAPGLTTLIHCGDGPTPEGLLSYEDMVAGSGPVPDAYRSGDDLAGVYYTGGTTGFPKGVMLSHTNFVTSGLGTVASGELLKAGSTLLHAAPMFHLADLAAWCGLTILGGTHVMVPFFEPTSVFKAIEEHKPTDVLLVPTMIQVLVDHPDAGNYDLSSMERMLYGGSSISEGVLNRTKERFPGVRLTQAYGQTEAAPVITLLLPDDHVGDRMRSGGRPAPHCQVAILDLDGTEARPGDVGEICAKGAHVMQGYWNNPEASAEALRGGWLHTGDLGYMDAGGFVFVVDRLKDMIVTGGENVFSAEVENALSKHPAVASSAVIGVPDEKYGERVHAVVVLSPDHSATAEELAAHCKEHIAGYKVPRSFEFLEALPMSGAGKILKRNLRDSYAAAQN</sequence>
<dbReference type="InterPro" id="IPR025110">
    <property type="entry name" value="AMP-bd_C"/>
</dbReference>
<evidence type="ECO:0000256" key="1">
    <source>
        <dbReference type="ARBA" id="ARBA00006432"/>
    </source>
</evidence>
<dbReference type="FunFam" id="3.30.300.30:FF:000008">
    <property type="entry name" value="2,3-dihydroxybenzoate-AMP ligase"/>
    <property type="match status" value="1"/>
</dbReference>
<dbReference type="PROSITE" id="PS00455">
    <property type="entry name" value="AMP_BINDING"/>
    <property type="match status" value="1"/>
</dbReference>
<dbReference type="InterPro" id="IPR000873">
    <property type="entry name" value="AMP-dep_synth/lig_dom"/>
</dbReference>
<dbReference type="AlphaFoldDB" id="A0A0M4QXA3"/>
<accession>A0A0M4QXA3</accession>
<dbReference type="SUPFAM" id="SSF56801">
    <property type="entry name" value="Acetyl-CoA synthetase-like"/>
    <property type="match status" value="1"/>
</dbReference>
<gene>
    <name evidence="5" type="ORF">AOC05_11265</name>
</gene>
<dbReference type="RefSeq" id="WP_062007312.1">
    <property type="nucleotide sequence ID" value="NZ_CP012677.1"/>
</dbReference>
<dbReference type="NCBIfam" id="NF004837">
    <property type="entry name" value="PRK06187.1"/>
    <property type="match status" value="1"/>
</dbReference>
<keyword evidence="2 5" id="KW-0436">Ligase</keyword>
<dbReference type="PATRIC" id="fig|656366.3.peg.2429"/>
<dbReference type="Gene3D" id="3.30.300.30">
    <property type="match status" value="1"/>
</dbReference>
<keyword evidence="6" id="KW-1185">Reference proteome</keyword>
<proteinExistence type="inferred from homology"/>
<evidence type="ECO:0000259" key="3">
    <source>
        <dbReference type="Pfam" id="PF00501"/>
    </source>
</evidence>
<dbReference type="PANTHER" id="PTHR43767">
    <property type="entry name" value="LONG-CHAIN-FATTY-ACID--COA LIGASE"/>
    <property type="match status" value="1"/>
</dbReference>